<organism evidence="4 5">
    <name type="scientific">Pseudomonas mandelii</name>
    <dbReference type="NCBI Taxonomy" id="75612"/>
    <lineage>
        <taxon>Bacteria</taxon>
        <taxon>Pseudomonadati</taxon>
        <taxon>Pseudomonadota</taxon>
        <taxon>Gammaproteobacteria</taxon>
        <taxon>Pseudomonadales</taxon>
        <taxon>Pseudomonadaceae</taxon>
        <taxon>Pseudomonas</taxon>
    </lineage>
</organism>
<dbReference type="Pfam" id="PF13276">
    <property type="entry name" value="HTH_21"/>
    <property type="match status" value="1"/>
</dbReference>
<dbReference type="GO" id="GO:0006313">
    <property type="term" value="P:DNA transposition"/>
    <property type="evidence" value="ECO:0007669"/>
    <property type="project" value="InterPro"/>
</dbReference>
<evidence type="ECO:0000256" key="2">
    <source>
        <dbReference type="SAM" id="MobiDB-lite"/>
    </source>
</evidence>
<sequence length="408" mass="46196">MFMTNSNDKSGELLGQERRRRWSPEQKLAMVRESLEPGQSVSVVARRNGINANQLFLWRKLYQDGSLSAVSAGEAVVPASELSDALKQIRELQRMLGKKTMEAEILKEAVEIARSRKLDCALTLVAGGRPVKLVSECLGVARSQLTVRIKQSVSPKVRRSRPVNDAELVVEIQQQVSELPSYGYRRVWGLLRRERETQLLPAINVKRVYRVMRDHNLLLERRIKQPGVPRRHEGRIAVQTSDTRWCSDGFEFRCEDGAKLSVTFALDCCDREAIGWVASPTGYSGDDIRDLMLESVEKRFGDQLPATPVQWLSDNGSAYTAEQTRLFARQIGLQPVTTPVRSPQSNGMAESFVKTIKRDYVAHMPKPDQETALRNLAIAFEHYNEQHPHSALNYRSPREFRRLAAASI</sequence>
<dbReference type="SUPFAM" id="SSF46689">
    <property type="entry name" value="Homeodomain-like"/>
    <property type="match status" value="1"/>
</dbReference>
<gene>
    <name evidence="4" type="ORF">EAH74_04490</name>
</gene>
<dbReference type="InterPro" id="IPR012337">
    <property type="entry name" value="RNaseH-like_sf"/>
</dbReference>
<feature type="region of interest" description="Disordered" evidence="2">
    <location>
        <begin position="1"/>
        <end position="21"/>
    </location>
</feature>
<dbReference type="NCBIfam" id="NF033516">
    <property type="entry name" value="transpos_IS3"/>
    <property type="match status" value="1"/>
</dbReference>
<dbReference type="Pfam" id="PF01527">
    <property type="entry name" value="HTH_Tnp_1"/>
    <property type="match status" value="1"/>
</dbReference>
<dbReference type="GO" id="GO:0003677">
    <property type="term" value="F:DNA binding"/>
    <property type="evidence" value="ECO:0007669"/>
    <property type="project" value="InterPro"/>
</dbReference>
<dbReference type="PANTHER" id="PTHR37936:SF3">
    <property type="entry name" value="TRANSPOSASE INSC FOR INSERTION ELEMENT IS2A-RELATED"/>
    <property type="match status" value="1"/>
</dbReference>
<reference evidence="4 5" key="1">
    <citation type="journal article" date="2019" name="Environ. Microbiol.">
        <title>Species interactions and distinct microbial communities in high Arctic permafrost affected cryosols are associated with the CH4 and CO2 gas fluxes.</title>
        <authorList>
            <person name="Altshuler I."/>
            <person name="Hamel J."/>
            <person name="Turney S."/>
            <person name="Magnuson E."/>
            <person name="Levesque R."/>
            <person name="Greer C."/>
            <person name="Whyte L.G."/>
        </authorList>
    </citation>
    <scope>NUCLEOTIDE SEQUENCE [LARGE SCALE GENOMIC DNA]</scope>
    <source>
        <strain evidence="4 5">OWC5</strain>
    </source>
</reference>
<dbReference type="Pfam" id="PF13683">
    <property type="entry name" value="rve_3"/>
    <property type="match status" value="1"/>
</dbReference>
<evidence type="ECO:0000259" key="3">
    <source>
        <dbReference type="PROSITE" id="PS50994"/>
    </source>
</evidence>
<evidence type="ECO:0000313" key="5">
    <source>
        <dbReference type="Proteomes" id="UP000320914"/>
    </source>
</evidence>
<dbReference type="InterPro" id="IPR036397">
    <property type="entry name" value="RNaseH_sf"/>
</dbReference>
<evidence type="ECO:0000313" key="4">
    <source>
        <dbReference type="EMBL" id="TPG86125.1"/>
    </source>
</evidence>
<proteinExistence type="inferred from homology"/>
<dbReference type="Gene3D" id="3.30.420.10">
    <property type="entry name" value="Ribonuclease H-like superfamily/Ribonuclease H"/>
    <property type="match status" value="1"/>
</dbReference>
<dbReference type="InterPro" id="IPR002514">
    <property type="entry name" value="Transposase_8"/>
</dbReference>
<dbReference type="GO" id="GO:0015074">
    <property type="term" value="P:DNA integration"/>
    <property type="evidence" value="ECO:0007669"/>
    <property type="project" value="InterPro"/>
</dbReference>
<name>A0A502IIE0_9PSED</name>
<protein>
    <submittedName>
        <fullName evidence="4">IS3 family transposase</fullName>
    </submittedName>
</protein>
<dbReference type="InterPro" id="IPR001584">
    <property type="entry name" value="Integrase_cat-core"/>
</dbReference>
<dbReference type="PROSITE" id="PS50994">
    <property type="entry name" value="INTEGRASE"/>
    <property type="match status" value="1"/>
</dbReference>
<dbReference type="InterPro" id="IPR025948">
    <property type="entry name" value="HTH-like_dom"/>
</dbReference>
<dbReference type="SUPFAM" id="SSF53098">
    <property type="entry name" value="Ribonuclease H-like"/>
    <property type="match status" value="1"/>
</dbReference>
<dbReference type="InterPro" id="IPR048020">
    <property type="entry name" value="Transpos_IS3"/>
</dbReference>
<comment type="caution">
    <text evidence="4">The sequence shown here is derived from an EMBL/GenBank/DDBJ whole genome shotgun (WGS) entry which is preliminary data.</text>
</comment>
<dbReference type="Proteomes" id="UP000320914">
    <property type="component" value="Unassembled WGS sequence"/>
</dbReference>
<dbReference type="AlphaFoldDB" id="A0A502IIE0"/>
<dbReference type="GO" id="GO:0004803">
    <property type="term" value="F:transposase activity"/>
    <property type="evidence" value="ECO:0007669"/>
    <property type="project" value="InterPro"/>
</dbReference>
<dbReference type="InterPro" id="IPR009057">
    <property type="entry name" value="Homeodomain-like_sf"/>
</dbReference>
<dbReference type="EMBL" id="RCZA01000002">
    <property type="protein sequence ID" value="TPG86125.1"/>
    <property type="molecule type" value="Genomic_DNA"/>
</dbReference>
<accession>A0A502IIE0</accession>
<comment type="similarity">
    <text evidence="1">Belongs to the transposase 8 family.</text>
</comment>
<feature type="domain" description="Integrase catalytic" evidence="3">
    <location>
        <begin position="225"/>
        <end position="405"/>
    </location>
</feature>
<evidence type="ECO:0000256" key="1">
    <source>
        <dbReference type="ARBA" id="ARBA00009964"/>
    </source>
</evidence>
<dbReference type="PANTHER" id="PTHR37936">
    <property type="entry name" value="TRANSPOSASE INSC FOR INSERTION ELEMENT IS2A-RELATED"/>
    <property type="match status" value="1"/>
</dbReference>